<gene>
    <name evidence="2" type="ORF">CR513_59102</name>
</gene>
<evidence type="ECO:0000313" key="2">
    <source>
        <dbReference type="EMBL" id="RDX62554.1"/>
    </source>
</evidence>
<dbReference type="Proteomes" id="UP000257109">
    <property type="component" value="Unassembled WGS sequence"/>
</dbReference>
<proteinExistence type="predicted"/>
<keyword evidence="1" id="KW-0812">Transmembrane</keyword>
<keyword evidence="1" id="KW-0472">Membrane</keyword>
<evidence type="ECO:0000313" key="3">
    <source>
        <dbReference type="Proteomes" id="UP000257109"/>
    </source>
</evidence>
<feature type="non-terminal residue" evidence="2">
    <location>
        <position position="1"/>
    </location>
</feature>
<accession>A0A371E945</accession>
<evidence type="ECO:0000256" key="1">
    <source>
        <dbReference type="SAM" id="Phobius"/>
    </source>
</evidence>
<protein>
    <submittedName>
        <fullName evidence="2">Uncharacterized protein</fullName>
    </submittedName>
</protein>
<comment type="caution">
    <text evidence="2">The sequence shown here is derived from an EMBL/GenBank/DDBJ whole genome shotgun (WGS) entry which is preliminary data.</text>
</comment>
<feature type="transmembrane region" description="Helical" evidence="1">
    <location>
        <begin position="7"/>
        <end position="25"/>
    </location>
</feature>
<keyword evidence="1" id="KW-1133">Transmembrane helix</keyword>
<keyword evidence="3" id="KW-1185">Reference proteome</keyword>
<reference evidence="2" key="1">
    <citation type="submission" date="2018-05" db="EMBL/GenBank/DDBJ databases">
        <title>Draft genome of Mucuna pruriens seed.</title>
        <authorList>
            <person name="Nnadi N.E."/>
            <person name="Vos R."/>
            <person name="Hasami M.H."/>
            <person name="Devisetty U.K."/>
            <person name="Aguiy J.C."/>
        </authorList>
    </citation>
    <scope>NUCLEOTIDE SEQUENCE [LARGE SCALE GENOMIC DNA]</scope>
    <source>
        <strain evidence="2">JCA_2017</strain>
    </source>
</reference>
<sequence length="198" mass="22100">MCLLKSLVVYVLFMMFLQVVINFLLEQSNVCFLDILIFKNGTNVTLHPQKDTMSADVTFFEKTMFFSTKDDFDSIQQALPIPYLSLGTYSNLPLLKLNCLHFNVHMSKQDTRGGYSNSLDSCPVSLADPALDPPSSSPSHDSDISWPIALQKGIRSTCNPHPIYLSYHSFIPFVFSFVSSVSSTTILKSVCEALDHLG</sequence>
<name>A0A371E945_MUCPR</name>
<dbReference type="AlphaFoldDB" id="A0A371E945"/>
<organism evidence="2 3">
    <name type="scientific">Mucuna pruriens</name>
    <name type="common">Velvet bean</name>
    <name type="synonym">Dolichos pruriens</name>
    <dbReference type="NCBI Taxonomy" id="157652"/>
    <lineage>
        <taxon>Eukaryota</taxon>
        <taxon>Viridiplantae</taxon>
        <taxon>Streptophyta</taxon>
        <taxon>Embryophyta</taxon>
        <taxon>Tracheophyta</taxon>
        <taxon>Spermatophyta</taxon>
        <taxon>Magnoliopsida</taxon>
        <taxon>eudicotyledons</taxon>
        <taxon>Gunneridae</taxon>
        <taxon>Pentapetalae</taxon>
        <taxon>rosids</taxon>
        <taxon>fabids</taxon>
        <taxon>Fabales</taxon>
        <taxon>Fabaceae</taxon>
        <taxon>Papilionoideae</taxon>
        <taxon>50 kb inversion clade</taxon>
        <taxon>NPAAA clade</taxon>
        <taxon>indigoferoid/millettioid clade</taxon>
        <taxon>Phaseoleae</taxon>
        <taxon>Mucuna</taxon>
    </lineage>
</organism>
<dbReference type="EMBL" id="QJKJ01015429">
    <property type="protein sequence ID" value="RDX62554.1"/>
    <property type="molecule type" value="Genomic_DNA"/>
</dbReference>